<keyword evidence="2" id="KW-1185">Reference proteome</keyword>
<protein>
    <submittedName>
        <fullName evidence="1">Uncharacterized protein</fullName>
    </submittedName>
</protein>
<reference evidence="1 2" key="1">
    <citation type="submission" date="2019-10" db="EMBL/GenBank/DDBJ databases">
        <title>Whole genome shotgun sequence of Acrocarpospora pleiomorpha NBRC 16267.</title>
        <authorList>
            <person name="Ichikawa N."/>
            <person name="Kimura A."/>
            <person name="Kitahashi Y."/>
            <person name="Komaki H."/>
            <person name="Oguchi A."/>
        </authorList>
    </citation>
    <scope>NUCLEOTIDE SEQUENCE [LARGE SCALE GENOMIC DNA]</scope>
    <source>
        <strain evidence="1 2">NBRC 16267</strain>
    </source>
</reference>
<gene>
    <name evidence="1" type="ORF">Aple_073340</name>
</gene>
<sequence length="114" mass="11796">MDYGVQGCRDLAVDGFSGKACGAGQCFQAGWDIGGGVRVESAAAAFVAGVQCGQEIYNLGTANLAYDEPVWAHPEGLTDEVPECDAADALEVGRASLKADHVRVFGAEFGGVFH</sequence>
<organism evidence="1 2">
    <name type="scientific">Acrocarpospora pleiomorpha</name>
    <dbReference type="NCBI Taxonomy" id="90975"/>
    <lineage>
        <taxon>Bacteria</taxon>
        <taxon>Bacillati</taxon>
        <taxon>Actinomycetota</taxon>
        <taxon>Actinomycetes</taxon>
        <taxon>Streptosporangiales</taxon>
        <taxon>Streptosporangiaceae</taxon>
        <taxon>Acrocarpospora</taxon>
    </lineage>
</organism>
<dbReference type="EMBL" id="BLAF01000052">
    <property type="protein sequence ID" value="GES24435.1"/>
    <property type="molecule type" value="Genomic_DNA"/>
</dbReference>
<comment type="caution">
    <text evidence="1">The sequence shown here is derived from an EMBL/GenBank/DDBJ whole genome shotgun (WGS) entry which is preliminary data.</text>
</comment>
<dbReference type="AlphaFoldDB" id="A0A5M3XT80"/>
<evidence type="ECO:0000313" key="2">
    <source>
        <dbReference type="Proteomes" id="UP000377595"/>
    </source>
</evidence>
<name>A0A5M3XT80_9ACTN</name>
<accession>A0A5M3XT80</accession>
<dbReference type="Proteomes" id="UP000377595">
    <property type="component" value="Unassembled WGS sequence"/>
</dbReference>
<proteinExistence type="predicted"/>
<evidence type="ECO:0000313" key="1">
    <source>
        <dbReference type="EMBL" id="GES24435.1"/>
    </source>
</evidence>